<evidence type="ECO:0000313" key="10">
    <source>
        <dbReference type="Proteomes" id="UP000694941"/>
    </source>
</evidence>
<evidence type="ECO:0000256" key="5">
    <source>
        <dbReference type="PROSITE-ProRule" id="PRU00108"/>
    </source>
</evidence>
<feature type="compositionally biased region" description="Polar residues" evidence="7">
    <location>
        <begin position="13"/>
        <end position="22"/>
    </location>
</feature>
<dbReference type="InterPro" id="IPR001356">
    <property type="entry name" value="HD"/>
</dbReference>
<dbReference type="CDD" id="cd00086">
    <property type="entry name" value="homeodomain"/>
    <property type="match status" value="1"/>
</dbReference>
<keyword evidence="2 5" id="KW-0238">DNA-binding</keyword>
<evidence type="ECO:0000259" key="8">
    <source>
        <dbReference type="PROSITE" id="PS50071"/>
    </source>
</evidence>
<dbReference type="Pfam" id="PF00046">
    <property type="entry name" value="Homeodomain"/>
    <property type="match status" value="1"/>
</dbReference>
<dbReference type="PANTHER" id="PTHR24329">
    <property type="entry name" value="HOMEOBOX PROTEIN ARISTALESS"/>
    <property type="match status" value="1"/>
</dbReference>
<organism evidence="10 11">
    <name type="scientific">Limulus polyphemus</name>
    <name type="common">Atlantic horseshoe crab</name>
    <dbReference type="NCBI Taxonomy" id="6850"/>
    <lineage>
        <taxon>Eukaryota</taxon>
        <taxon>Metazoa</taxon>
        <taxon>Ecdysozoa</taxon>
        <taxon>Arthropoda</taxon>
        <taxon>Chelicerata</taxon>
        <taxon>Merostomata</taxon>
        <taxon>Xiphosura</taxon>
        <taxon>Limulidae</taxon>
        <taxon>Limulus</taxon>
    </lineage>
</organism>
<dbReference type="PANTHER" id="PTHR24329:SF337">
    <property type="entry name" value="ARISTALESS RELATED HOMEOBOX"/>
    <property type="match status" value="1"/>
</dbReference>
<dbReference type="Pfam" id="PF03826">
    <property type="entry name" value="OAR"/>
    <property type="match status" value="1"/>
</dbReference>
<keyword evidence="4 5" id="KW-0539">Nucleus</keyword>
<evidence type="ECO:0000256" key="6">
    <source>
        <dbReference type="RuleBase" id="RU000682"/>
    </source>
</evidence>
<evidence type="ECO:0000256" key="3">
    <source>
        <dbReference type="ARBA" id="ARBA00023155"/>
    </source>
</evidence>
<dbReference type="SUPFAM" id="SSF46689">
    <property type="entry name" value="Homeodomain-like"/>
    <property type="match status" value="1"/>
</dbReference>
<dbReference type="RefSeq" id="XP_022255573.1">
    <property type="nucleotide sequence ID" value="XM_022399865.1"/>
</dbReference>
<feature type="domain" description="Homeobox" evidence="8">
    <location>
        <begin position="203"/>
        <end position="263"/>
    </location>
</feature>
<sequence>MVLNLETGELPSVSDQSQTRSGITEHARHRQQVISQPVSTSFSSCPSVYFNTFLSKHSDLTAKQNTSEKLFSEELRSHVLTPNTNLISRVSSSSLTMGISEKSESRCISEGAGTVEGSPSESALSVTRLVGESSSPLPAVKRSPSLTDEPNTTAVELAPSAGHLDTSSYQDSDEQEDKDERTENDVDTNRCLESVERDEFPKRKQRRYRTTFTSFQLEELEKAFSRTHYPDVFTREELAMRVDLTEARVQVWFQNRRAKWRKQEKAVGNITQTPGYNPYSITPPNSTSTNTLGPPNSFSSLNFARKPYDAALFSATSRLPSAYLSPAATGLLPLAGAYLGPSAYALRDLASYPSSLVPPTIAAPFSTPYPATSFQTLLANLSAQSRPKLPGEGTNEHYTEILSHLPSVSSATGILPGTLNFDRRSSSIAALRQKAREHEIRMEIIRKVNGEYIS</sequence>
<dbReference type="InterPro" id="IPR017970">
    <property type="entry name" value="Homeobox_CS"/>
</dbReference>
<evidence type="ECO:0000313" key="11">
    <source>
        <dbReference type="RefSeq" id="XP_022255573.1"/>
    </source>
</evidence>
<feature type="compositionally biased region" description="Polar residues" evidence="7">
    <location>
        <begin position="144"/>
        <end position="154"/>
    </location>
</feature>
<proteinExistence type="predicted"/>
<dbReference type="PROSITE" id="PS00027">
    <property type="entry name" value="HOMEOBOX_1"/>
    <property type="match status" value="1"/>
</dbReference>
<feature type="domain" description="OAR" evidence="9">
    <location>
        <begin position="426"/>
        <end position="439"/>
    </location>
</feature>
<dbReference type="InterPro" id="IPR050649">
    <property type="entry name" value="Paired_Homeobox_TFs"/>
</dbReference>
<dbReference type="PROSITE" id="PS50803">
    <property type="entry name" value="OAR"/>
    <property type="match status" value="1"/>
</dbReference>
<gene>
    <name evidence="11" type="primary">LOC106470435</name>
</gene>
<dbReference type="InterPro" id="IPR009057">
    <property type="entry name" value="Homeodomain-like_sf"/>
</dbReference>
<keyword evidence="3 5" id="KW-0371">Homeobox</keyword>
<comment type="subcellular location">
    <subcellularLocation>
        <location evidence="1 5 6">Nucleus</location>
    </subcellularLocation>
</comment>
<evidence type="ECO:0000256" key="2">
    <source>
        <dbReference type="ARBA" id="ARBA00023125"/>
    </source>
</evidence>
<feature type="compositionally biased region" description="Basic and acidic residues" evidence="7">
    <location>
        <begin position="178"/>
        <end position="189"/>
    </location>
</feature>
<dbReference type="Gene3D" id="1.10.10.60">
    <property type="entry name" value="Homeodomain-like"/>
    <property type="match status" value="1"/>
</dbReference>
<evidence type="ECO:0000256" key="1">
    <source>
        <dbReference type="ARBA" id="ARBA00004123"/>
    </source>
</evidence>
<accession>A0ABM1TI67</accession>
<feature type="DNA-binding region" description="Homeobox" evidence="5">
    <location>
        <begin position="205"/>
        <end position="264"/>
    </location>
</feature>
<protein>
    <submittedName>
        <fullName evidence="11">Homeobox protein ARX-like isoform X1</fullName>
    </submittedName>
</protein>
<dbReference type="PROSITE" id="PS50071">
    <property type="entry name" value="HOMEOBOX_2"/>
    <property type="match status" value="1"/>
</dbReference>
<dbReference type="Proteomes" id="UP000694941">
    <property type="component" value="Unplaced"/>
</dbReference>
<dbReference type="InterPro" id="IPR003654">
    <property type="entry name" value="OAR_dom"/>
</dbReference>
<dbReference type="SMART" id="SM00389">
    <property type="entry name" value="HOX"/>
    <property type="match status" value="1"/>
</dbReference>
<name>A0ABM1TI67_LIMPO</name>
<evidence type="ECO:0000256" key="7">
    <source>
        <dbReference type="SAM" id="MobiDB-lite"/>
    </source>
</evidence>
<evidence type="ECO:0000259" key="9">
    <source>
        <dbReference type="PROSITE" id="PS50803"/>
    </source>
</evidence>
<evidence type="ECO:0000256" key="4">
    <source>
        <dbReference type="ARBA" id="ARBA00023242"/>
    </source>
</evidence>
<feature type="region of interest" description="Disordered" evidence="7">
    <location>
        <begin position="1"/>
        <end position="35"/>
    </location>
</feature>
<feature type="region of interest" description="Disordered" evidence="7">
    <location>
        <begin position="102"/>
        <end position="189"/>
    </location>
</feature>
<dbReference type="GeneID" id="106470435"/>
<keyword evidence="10" id="KW-1185">Reference proteome</keyword>
<reference evidence="11" key="1">
    <citation type="submission" date="2025-08" db="UniProtKB">
        <authorList>
            <consortium name="RefSeq"/>
        </authorList>
    </citation>
    <scope>IDENTIFICATION</scope>
    <source>
        <tissue evidence="11">Muscle</tissue>
    </source>
</reference>